<dbReference type="GO" id="GO:0005886">
    <property type="term" value="C:plasma membrane"/>
    <property type="evidence" value="ECO:0007669"/>
    <property type="project" value="UniProtKB-SubCell"/>
</dbReference>
<dbReference type="InterPro" id="IPR004090">
    <property type="entry name" value="Chemotax_Me-accpt_rcpt"/>
</dbReference>
<evidence type="ECO:0000256" key="7">
    <source>
        <dbReference type="ARBA" id="ARBA00029447"/>
    </source>
</evidence>
<dbReference type="PROSITE" id="PS50111">
    <property type="entry name" value="CHEMOTAXIS_TRANSDUC_2"/>
    <property type="match status" value="1"/>
</dbReference>
<dbReference type="Proteomes" id="UP000664096">
    <property type="component" value="Unassembled WGS sequence"/>
</dbReference>
<keyword evidence="4 9" id="KW-1133">Transmembrane helix</keyword>
<reference evidence="12" key="1">
    <citation type="submission" date="2020-12" db="EMBL/GenBank/DDBJ databases">
        <title>Oil enriched cultivation method for isolating marine PHA-producing bacteria.</title>
        <authorList>
            <person name="Zheng W."/>
            <person name="Yu S."/>
            <person name="Huang Y."/>
        </authorList>
    </citation>
    <scope>NUCLEOTIDE SEQUENCE</scope>
    <source>
        <strain evidence="12">SY-2-12</strain>
    </source>
</reference>
<dbReference type="SMART" id="SM00304">
    <property type="entry name" value="HAMP"/>
    <property type="match status" value="1"/>
</dbReference>
<dbReference type="Pfam" id="PF00015">
    <property type="entry name" value="MCPsignal"/>
    <property type="match status" value="1"/>
</dbReference>
<evidence type="ECO:0000256" key="6">
    <source>
        <dbReference type="ARBA" id="ARBA00023224"/>
    </source>
</evidence>
<dbReference type="CDD" id="cd06225">
    <property type="entry name" value="HAMP"/>
    <property type="match status" value="1"/>
</dbReference>
<evidence type="ECO:0000256" key="9">
    <source>
        <dbReference type="SAM" id="Phobius"/>
    </source>
</evidence>
<dbReference type="InterPro" id="IPR003660">
    <property type="entry name" value="HAMP_dom"/>
</dbReference>
<protein>
    <submittedName>
        <fullName evidence="12">Cache domain-containing protein</fullName>
    </submittedName>
</protein>
<keyword evidence="5 9" id="KW-0472">Membrane</keyword>
<dbReference type="EMBL" id="JAEKJZ010000006">
    <property type="protein sequence ID" value="MBN9673120.1"/>
    <property type="molecule type" value="Genomic_DNA"/>
</dbReference>
<comment type="similarity">
    <text evidence="7">Belongs to the methyl-accepting chemotaxis (MCP) protein family.</text>
</comment>
<dbReference type="GO" id="GO:0006935">
    <property type="term" value="P:chemotaxis"/>
    <property type="evidence" value="ECO:0007669"/>
    <property type="project" value="InterPro"/>
</dbReference>
<accession>A0A939EK34</accession>
<feature type="domain" description="Methyl-accepting transducer" evidence="10">
    <location>
        <begin position="311"/>
        <end position="526"/>
    </location>
</feature>
<proteinExistence type="inferred from homology"/>
<evidence type="ECO:0000259" key="11">
    <source>
        <dbReference type="PROSITE" id="PS50885"/>
    </source>
</evidence>
<sequence>MSFTRWPLAWKVGAPVVVIMVFTLALAAISLSALKDAMLDERLVKIEDITNSAVKVAARYHELETSGVLSRAEAQKSAAEAISAMRFENGENYVFVFDYDSVTIAHAKASLIGKDLSDLTDSNGVRIIDGLVDVAKSGGGSFRYLWPRAGSDVPIDKWSHAEAFQPWEWMIGTGVYVDDLETAFWQHALVIIAITLVGGVIAGVIAFLAIRSLVRPLRALTNSMNTLAEGNTDVVVDGADRGDEIGQMAAAMQVFVANETARKSLEHEQLAAREAAARVGEQIRDRSQEFDTQITGLMQIIENSVGRLKASSSEMMTGAEQTTEKSGIVASSSTRASGNVETVAAAAEELSASVNEIRRQVQSSSEIAAKAAEEAGATNERMHGLSEAAGRIGEVVTLIQAIAEQTNLLALNATIEAARAGEAGKGFAVVAAEVKELANQTSKATEEISSQISAIQGETEQAASAIGSVTTIINNMNEIASSIASAVDEQGAATQEIAVNAQQASQSSVEVSNTIQGVSSAAENTKEAAHTVDLAAGELEDNATDLRGKVTDFLNTVRELTSQRAA</sequence>
<keyword evidence="6 8" id="KW-0807">Transducer</keyword>
<evidence type="ECO:0000313" key="13">
    <source>
        <dbReference type="Proteomes" id="UP000664096"/>
    </source>
</evidence>
<dbReference type="Gene3D" id="3.30.450.20">
    <property type="entry name" value="PAS domain"/>
    <property type="match status" value="1"/>
</dbReference>
<dbReference type="Gene3D" id="1.10.8.500">
    <property type="entry name" value="HAMP domain in histidine kinase"/>
    <property type="match status" value="1"/>
</dbReference>
<dbReference type="InterPro" id="IPR033480">
    <property type="entry name" value="sCache_2"/>
</dbReference>
<feature type="domain" description="HAMP" evidence="11">
    <location>
        <begin position="211"/>
        <end position="264"/>
    </location>
</feature>
<feature type="transmembrane region" description="Helical" evidence="9">
    <location>
        <begin position="184"/>
        <end position="210"/>
    </location>
</feature>
<dbReference type="Pfam" id="PF00672">
    <property type="entry name" value="HAMP"/>
    <property type="match status" value="1"/>
</dbReference>
<feature type="transmembrane region" description="Helical" evidence="9">
    <location>
        <begin position="12"/>
        <end position="34"/>
    </location>
</feature>
<dbReference type="SMART" id="SM01049">
    <property type="entry name" value="Cache_2"/>
    <property type="match status" value="1"/>
</dbReference>
<evidence type="ECO:0000256" key="5">
    <source>
        <dbReference type="ARBA" id="ARBA00023136"/>
    </source>
</evidence>
<dbReference type="Gene3D" id="1.10.287.950">
    <property type="entry name" value="Methyl-accepting chemotaxis protein"/>
    <property type="match status" value="1"/>
</dbReference>
<dbReference type="RefSeq" id="WP_207142976.1">
    <property type="nucleotide sequence ID" value="NZ_JAEKJZ010000006.1"/>
</dbReference>
<keyword evidence="2" id="KW-1003">Cell membrane</keyword>
<evidence type="ECO:0000256" key="2">
    <source>
        <dbReference type="ARBA" id="ARBA00022475"/>
    </source>
</evidence>
<dbReference type="GO" id="GO:0004888">
    <property type="term" value="F:transmembrane signaling receptor activity"/>
    <property type="evidence" value="ECO:0007669"/>
    <property type="project" value="InterPro"/>
</dbReference>
<dbReference type="SUPFAM" id="SSF58104">
    <property type="entry name" value="Methyl-accepting chemotaxis protein (MCP) signaling domain"/>
    <property type="match status" value="1"/>
</dbReference>
<dbReference type="GO" id="GO:0007165">
    <property type="term" value="P:signal transduction"/>
    <property type="evidence" value="ECO:0007669"/>
    <property type="project" value="UniProtKB-KW"/>
</dbReference>
<comment type="caution">
    <text evidence="12">The sequence shown here is derived from an EMBL/GenBank/DDBJ whole genome shotgun (WGS) entry which is preliminary data.</text>
</comment>
<dbReference type="PROSITE" id="PS50885">
    <property type="entry name" value="HAMP"/>
    <property type="match status" value="1"/>
</dbReference>
<dbReference type="AlphaFoldDB" id="A0A939EK34"/>
<dbReference type="Pfam" id="PF17200">
    <property type="entry name" value="sCache_2"/>
    <property type="match status" value="1"/>
</dbReference>
<dbReference type="PANTHER" id="PTHR32089">
    <property type="entry name" value="METHYL-ACCEPTING CHEMOTAXIS PROTEIN MCPB"/>
    <property type="match status" value="1"/>
</dbReference>
<evidence type="ECO:0000256" key="3">
    <source>
        <dbReference type="ARBA" id="ARBA00022692"/>
    </source>
</evidence>
<evidence type="ECO:0000313" key="12">
    <source>
        <dbReference type="EMBL" id="MBN9673120.1"/>
    </source>
</evidence>
<comment type="subcellular location">
    <subcellularLocation>
        <location evidence="1">Cell membrane</location>
        <topology evidence="1">Multi-pass membrane protein</topology>
    </subcellularLocation>
</comment>
<evidence type="ECO:0000256" key="4">
    <source>
        <dbReference type="ARBA" id="ARBA00022989"/>
    </source>
</evidence>
<dbReference type="SMART" id="SM00283">
    <property type="entry name" value="MA"/>
    <property type="match status" value="1"/>
</dbReference>
<evidence type="ECO:0000256" key="8">
    <source>
        <dbReference type="PROSITE-ProRule" id="PRU00284"/>
    </source>
</evidence>
<evidence type="ECO:0000256" key="1">
    <source>
        <dbReference type="ARBA" id="ARBA00004651"/>
    </source>
</evidence>
<evidence type="ECO:0000259" key="10">
    <source>
        <dbReference type="PROSITE" id="PS50111"/>
    </source>
</evidence>
<dbReference type="PANTHER" id="PTHR32089:SF112">
    <property type="entry name" value="LYSOZYME-LIKE PROTEIN-RELATED"/>
    <property type="match status" value="1"/>
</dbReference>
<gene>
    <name evidence="12" type="ORF">JF539_22375</name>
</gene>
<name>A0A939EK34_9HYPH</name>
<organism evidence="12 13">
    <name type="scientific">Roseibium aggregatum</name>
    <dbReference type="NCBI Taxonomy" id="187304"/>
    <lineage>
        <taxon>Bacteria</taxon>
        <taxon>Pseudomonadati</taxon>
        <taxon>Pseudomonadota</taxon>
        <taxon>Alphaproteobacteria</taxon>
        <taxon>Hyphomicrobiales</taxon>
        <taxon>Stappiaceae</taxon>
        <taxon>Roseibium</taxon>
    </lineage>
</organism>
<dbReference type="PRINTS" id="PR00260">
    <property type="entry name" value="CHEMTRNSDUCR"/>
</dbReference>
<dbReference type="InterPro" id="IPR004089">
    <property type="entry name" value="MCPsignal_dom"/>
</dbReference>
<keyword evidence="3 9" id="KW-0812">Transmembrane</keyword>